<organism evidence="2 3">
    <name type="scientific">Stephania cephalantha</name>
    <dbReference type="NCBI Taxonomy" id="152367"/>
    <lineage>
        <taxon>Eukaryota</taxon>
        <taxon>Viridiplantae</taxon>
        <taxon>Streptophyta</taxon>
        <taxon>Embryophyta</taxon>
        <taxon>Tracheophyta</taxon>
        <taxon>Spermatophyta</taxon>
        <taxon>Magnoliopsida</taxon>
        <taxon>Ranunculales</taxon>
        <taxon>Menispermaceae</taxon>
        <taxon>Menispermoideae</taxon>
        <taxon>Cissampelideae</taxon>
        <taxon>Stephania</taxon>
    </lineage>
</organism>
<dbReference type="EMBL" id="JBBNAG010000012">
    <property type="protein sequence ID" value="KAK9089380.1"/>
    <property type="molecule type" value="Genomic_DNA"/>
</dbReference>
<accession>A0AAP0E9Z3</accession>
<feature type="compositionally biased region" description="Basic and acidic residues" evidence="1">
    <location>
        <begin position="117"/>
        <end position="127"/>
    </location>
</feature>
<proteinExistence type="predicted"/>
<reference evidence="2 3" key="1">
    <citation type="submission" date="2024-01" db="EMBL/GenBank/DDBJ databases">
        <title>Genome assemblies of Stephania.</title>
        <authorList>
            <person name="Yang L."/>
        </authorList>
    </citation>
    <scope>NUCLEOTIDE SEQUENCE [LARGE SCALE GENOMIC DNA]</scope>
    <source>
        <strain evidence="2">JXDWG</strain>
        <tissue evidence="2">Leaf</tissue>
    </source>
</reference>
<evidence type="ECO:0000313" key="3">
    <source>
        <dbReference type="Proteomes" id="UP001419268"/>
    </source>
</evidence>
<name>A0AAP0E9Z3_9MAGN</name>
<comment type="caution">
    <text evidence="2">The sequence shown here is derived from an EMBL/GenBank/DDBJ whole genome shotgun (WGS) entry which is preliminary data.</text>
</comment>
<dbReference type="Proteomes" id="UP001419268">
    <property type="component" value="Unassembled WGS sequence"/>
</dbReference>
<gene>
    <name evidence="2" type="ORF">Scep_028462</name>
</gene>
<feature type="region of interest" description="Disordered" evidence="1">
    <location>
        <begin position="85"/>
        <end position="150"/>
    </location>
</feature>
<keyword evidence="3" id="KW-1185">Reference proteome</keyword>
<sequence length="150" mass="16574">MYWNRIKRAYLWDCDSKGEARADGGVGVRALYEGEGERRQRVTEEESHGGNEIEALHESLCHSCQSIEVKLRPTAMSVCKRCMKGKDRGGGVAEEGSHGGNEIEALDESVMPFVPVHRGEARTDGDSVRAAVDEEEGWSQRSRGGGEPRR</sequence>
<protein>
    <submittedName>
        <fullName evidence="2">Uncharacterized protein</fullName>
    </submittedName>
</protein>
<dbReference type="AlphaFoldDB" id="A0AAP0E9Z3"/>
<evidence type="ECO:0000256" key="1">
    <source>
        <dbReference type="SAM" id="MobiDB-lite"/>
    </source>
</evidence>
<evidence type="ECO:0000313" key="2">
    <source>
        <dbReference type="EMBL" id="KAK9089380.1"/>
    </source>
</evidence>